<dbReference type="Gene3D" id="3.30.420.40">
    <property type="match status" value="1"/>
</dbReference>
<evidence type="ECO:0000256" key="1">
    <source>
        <dbReference type="SAM" id="MobiDB-lite"/>
    </source>
</evidence>
<feature type="compositionally biased region" description="Basic and acidic residues" evidence="1">
    <location>
        <begin position="313"/>
        <end position="328"/>
    </location>
</feature>
<proteinExistence type="predicted"/>
<evidence type="ECO:0000313" key="2">
    <source>
        <dbReference type="EMBL" id="KCZ79007.1"/>
    </source>
</evidence>
<evidence type="ECO:0000313" key="3">
    <source>
        <dbReference type="Proteomes" id="UP000030655"/>
    </source>
</evidence>
<dbReference type="Pfam" id="PF17003">
    <property type="entry name" value="Actin_micro"/>
    <property type="match status" value="1"/>
</dbReference>
<sequence>MVNKLNKQINAPSFPVLTIQNKYVQSYFMKSDSSYYGRTDYDYEEKTYVFLSYNKLMVNDKSIEHSLFSNLGTNVDKYKTITSFTDSFEQLLNQLNIKRNSNICFIFYEFLTRSEILYVVNSFICHLQSKSVMLLPSSLMLSISHNHNSAIVLMIYDDGVCFGYIDDNCLVDKYRISVSKEISNGFKVFDEEDFIEEFGKKTGEQKFICDICNVINTYEKMSEHYRIDHYGKDTFDIESVHIVPVEIKDEEEIKKEPVKKNKKTAKGKDTKVKSSQNSLQIKNLTNNKRKKVSESEFNDDSMNLPSSSNISKKKSESKEDNDKSESDKVKKRVFPSQESFLEIESIDFNEQIIYILNKYTSVFKFEKTRRNINLLISIQSTNNYDSLIDLIKNSVEGNITVVDDYENKALLGASMLSNIESAKELWINDQEWNDYNLRILKEKILFTI</sequence>
<accession>A0A059EVW6</accession>
<dbReference type="AlphaFoldDB" id="A0A059EVW6"/>
<name>A0A059EVW6_9MICR</name>
<protein>
    <submittedName>
        <fullName evidence="2">Uncharacterized protein</fullName>
    </submittedName>
</protein>
<feature type="region of interest" description="Disordered" evidence="1">
    <location>
        <begin position="257"/>
        <end position="330"/>
    </location>
</feature>
<dbReference type="Proteomes" id="UP000030655">
    <property type="component" value="Unassembled WGS sequence"/>
</dbReference>
<feature type="compositionally biased region" description="Polar residues" evidence="1">
    <location>
        <begin position="274"/>
        <end position="286"/>
    </location>
</feature>
<dbReference type="EMBL" id="KK365460">
    <property type="protein sequence ID" value="KCZ79007.1"/>
    <property type="molecule type" value="Genomic_DNA"/>
</dbReference>
<organism evidence="2 3">
    <name type="scientific">Anncaliia algerae PRA339</name>
    <dbReference type="NCBI Taxonomy" id="1288291"/>
    <lineage>
        <taxon>Eukaryota</taxon>
        <taxon>Fungi</taxon>
        <taxon>Fungi incertae sedis</taxon>
        <taxon>Microsporidia</taxon>
        <taxon>Tubulinosematoidea</taxon>
        <taxon>Tubulinosematidae</taxon>
        <taxon>Anncaliia</taxon>
    </lineage>
</organism>
<dbReference type="OrthoDB" id="2194524at2759"/>
<dbReference type="VEuPathDB" id="MicrosporidiaDB:H312_03610"/>
<gene>
    <name evidence="2" type="ORF">H312_03610</name>
</gene>
<reference evidence="2 3" key="2">
    <citation type="submission" date="2014-03" db="EMBL/GenBank/DDBJ databases">
        <title>The Genome Sequence of Anncaliia algerae insect isolate PRA339.</title>
        <authorList>
            <consortium name="The Broad Institute Genome Sequencing Platform"/>
            <consortium name="The Broad Institute Genome Sequencing Center for Infectious Disease"/>
            <person name="Cuomo C."/>
            <person name="Becnel J."/>
            <person name="Sanscrainte N."/>
            <person name="Walker B."/>
            <person name="Young S.K."/>
            <person name="Zeng Q."/>
            <person name="Gargeya S."/>
            <person name="Fitzgerald M."/>
            <person name="Haas B."/>
            <person name="Abouelleil A."/>
            <person name="Alvarado L."/>
            <person name="Arachchi H.M."/>
            <person name="Berlin A.M."/>
            <person name="Chapman S.B."/>
            <person name="Dewar J."/>
            <person name="Goldberg J."/>
            <person name="Griggs A."/>
            <person name="Gujja S."/>
            <person name="Hansen M."/>
            <person name="Howarth C."/>
            <person name="Imamovic A."/>
            <person name="Larimer J."/>
            <person name="McCowan C."/>
            <person name="Murphy C."/>
            <person name="Neiman D."/>
            <person name="Pearson M."/>
            <person name="Priest M."/>
            <person name="Roberts A."/>
            <person name="Saif S."/>
            <person name="Shea T."/>
            <person name="Sisk P."/>
            <person name="Sykes S."/>
            <person name="Wortman J."/>
            <person name="Nusbaum C."/>
            <person name="Birren B."/>
        </authorList>
    </citation>
    <scope>NUCLEOTIDE SEQUENCE [LARGE SCALE GENOMIC DNA]</scope>
    <source>
        <strain evidence="2 3">PRA339</strain>
    </source>
</reference>
<reference evidence="3" key="1">
    <citation type="submission" date="2013-02" db="EMBL/GenBank/DDBJ databases">
        <authorList>
            <consortium name="The Broad Institute Genome Sequencing Platform"/>
            <person name="Cuomo C."/>
            <person name="Becnel J."/>
            <person name="Sanscrainte N."/>
            <person name="Walker B."/>
            <person name="Young S.K."/>
            <person name="Zeng Q."/>
            <person name="Gargeya S."/>
            <person name="Fitzgerald M."/>
            <person name="Haas B."/>
            <person name="Abouelleil A."/>
            <person name="Alvarado L."/>
            <person name="Arachchi H.M."/>
            <person name="Berlin A.M."/>
            <person name="Chapman S.B."/>
            <person name="Dewar J."/>
            <person name="Goldberg J."/>
            <person name="Griggs A."/>
            <person name="Gujja S."/>
            <person name="Hansen M."/>
            <person name="Howarth C."/>
            <person name="Imamovic A."/>
            <person name="Larimer J."/>
            <person name="McCowan C."/>
            <person name="Murphy C."/>
            <person name="Neiman D."/>
            <person name="Pearson M."/>
            <person name="Priest M."/>
            <person name="Roberts A."/>
            <person name="Saif S."/>
            <person name="Shea T."/>
            <person name="Sisk P."/>
            <person name="Sykes S."/>
            <person name="Wortman J."/>
            <person name="Nusbaum C."/>
            <person name="Birren B."/>
        </authorList>
    </citation>
    <scope>NUCLEOTIDE SEQUENCE [LARGE SCALE GENOMIC DNA]</scope>
    <source>
        <strain evidence="3">PRA339</strain>
    </source>
</reference>
<keyword evidence="3" id="KW-1185">Reference proteome</keyword>
<dbReference type="HOGENOM" id="CLU_678091_0_0_1"/>